<accession>A0A3R8JQZ0</accession>
<dbReference type="InterPro" id="IPR029063">
    <property type="entry name" value="SAM-dependent_MTases_sf"/>
</dbReference>
<dbReference type="Gene3D" id="3.40.50.720">
    <property type="entry name" value="NAD(P)-binding Rossmann-like Domain"/>
    <property type="match status" value="1"/>
</dbReference>
<dbReference type="RefSeq" id="WP_125128944.1">
    <property type="nucleotide sequence ID" value="NZ_RHJS01000002.1"/>
</dbReference>
<evidence type="ECO:0000313" key="2">
    <source>
        <dbReference type="Proteomes" id="UP000274920"/>
    </source>
</evidence>
<reference evidence="1" key="1">
    <citation type="submission" date="2018-10" db="EMBL/GenBank/DDBJ databases">
        <title>Schaedlerella arabinophila gen. nov. sp. nov., isolated from the mouse intestinal tract and comparative analysis with the genome of the closely related altered Schaedler flora strain ASF502.</title>
        <authorList>
            <person name="Miyake S."/>
            <person name="Soh M."/>
            <person name="Seedorf H."/>
        </authorList>
    </citation>
    <scope>NUCLEOTIDE SEQUENCE [LARGE SCALE GENOMIC DNA]</scope>
    <source>
        <strain evidence="1">DSM 106076</strain>
    </source>
</reference>
<dbReference type="AlphaFoldDB" id="A0A3R8JQZ0"/>
<sequence>MEKYQKLKRFIQKSEVIIFGAGNMGKSAYYFCKKLGIEPLFFLDNAPGKAGTLFQGKQVYLPDKEMIKSIDSIFIVANQYPDEIKLQLLSMGILPEKIYLFNEILQSICHATKVKREQVIYYPVFDNDYELTNHYYRACWYLPKENNSLESVYLYAEDCNLLSKPDYMGSSNVSTKHIVIEKDVKDYKENLEKSKVILVWRNISDEERLELELKGGIVVDVDTENDEAKEYGRYCSLIWQFFKTEQEKKDIIEKSYRKFCDAAKQIKARNLHVGCVFGTGPSLESSYEYDFSDCLCIVCNSIVQNKKLLNHINPFFVTAGDVVSHLGVCLYAEKFRKDLLNYMTDSQVYFLTTASFGYLLIEQCPAIEKKIILVEQQLDTQNYNLLDQFALPKLDSTLNIHMLPIVHTFCDKIYINGCDGKRPDVNNEDFWAHAETAQYLKLVDTGHRCHPTFDRNRQKSTYSRYQDSTLTSIQCGEKEHGKTYYTLKQSYIDALKDKKMVDSGIGPFNKKEQLVLSKL</sequence>
<dbReference type="Proteomes" id="UP000274920">
    <property type="component" value="Unassembled WGS sequence"/>
</dbReference>
<proteinExistence type="predicted"/>
<dbReference type="EMBL" id="RHJS01000002">
    <property type="protein sequence ID" value="RRK33730.1"/>
    <property type="molecule type" value="Genomic_DNA"/>
</dbReference>
<dbReference type="SUPFAM" id="SSF53335">
    <property type="entry name" value="S-adenosyl-L-methionine-dependent methyltransferases"/>
    <property type="match status" value="1"/>
</dbReference>
<organism evidence="1 2">
    <name type="scientific">Schaedlerella arabinosiphila</name>
    <dbReference type="NCBI Taxonomy" id="2044587"/>
    <lineage>
        <taxon>Bacteria</taxon>
        <taxon>Bacillati</taxon>
        <taxon>Bacillota</taxon>
        <taxon>Clostridia</taxon>
        <taxon>Lachnospirales</taxon>
        <taxon>Lachnospiraceae</taxon>
        <taxon>Schaedlerella</taxon>
    </lineage>
</organism>
<evidence type="ECO:0000313" key="1">
    <source>
        <dbReference type="EMBL" id="RRK33730.1"/>
    </source>
</evidence>
<comment type="caution">
    <text evidence="1">The sequence shown here is derived from an EMBL/GenBank/DDBJ whole genome shotgun (WGS) entry which is preliminary data.</text>
</comment>
<keyword evidence="2" id="KW-1185">Reference proteome</keyword>
<gene>
    <name evidence="1" type="ORF">EBB54_21990</name>
</gene>
<name>A0A3R8JQZ0_9FIRM</name>
<protein>
    <submittedName>
        <fullName evidence="1">Uncharacterized protein</fullName>
    </submittedName>
</protein>